<name>A0A2N9L6L5_9BACT</name>
<protein>
    <recommendedName>
        <fullName evidence="3">Peptidase M56, BlaR1</fullName>
    </recommendedName>
</protein>
<accession>A0A2N9L6L5</accession>
<dbReference type="AlphaFoldDB" id="A0A2N9L6L5"/>
<evidence type="ECO:0000313" key="1">
    <source>
        <dbReference type="EMBL" id="SPE18575.1"/>
    </source>
</evidence>
<dbReference type="EMBL" id="OKRB01000068">
    <property type="protein sequence ID" value="SPE18575.1"/>
    <property type="molecule type" value="Genomic_DNA"/>
</dbReference>
<dbReference type="Pfam" id="PF12543">
    <property type="entry name" value="DUF3738"/>
    <property type="match status" value="1"/>
</dbReference>
<gene>
    <name evidence="1" type="ORF">SBA5_160059</name>
</gene>
<dbReference type="Proteomes" id="UP000239735">
    <property type="component" value="Unassembled WGS sequence"/>
</dbReference>
<organism evidence="1 2">
    <name type="scientific">Candidatus Sulfuritelmatomonas gaucii</name>
    <dbReference type="NCBI Taxonomy" id="2043161"/>
    <lineage>
        <taxon>Bacteria</taxon>
        <taxon>Pseudomonadati</taxon>
        <taxon>Acidobacteriota</taxon>
        <taxon>Terriglobia</taxon>
        <taxon>Terriglobales</taxon>
        <taxon>Acidobacteriaceae</taxon>
        <taxon>Candidatus Sulfuritelmatomonas</taxon>
    </lineage>
</organism>
<dbReference type="NCBIfam" id="TIGR03435">
    <property type="entry name" value="Soli_TIGR03435"/>
    <property type="match status" value="1"/>
</dbReference>
<evidence type="ECO:0008006" key="3">
    <source>
        <dbReference type="Google" id="ProtNLM"/>
    </source>
</evidence>
<evidence type="ECO:0000313" key="2">
    <source>
        <dbReference type="Proteomes" id="UP000239735"/>
    </source>
</evidence>
<dbReference type="InterPro" id="IPR017801">
    <property type="entry name" value="DUF3738"/>
</dbReference>
<proteinExistence type="predicted"/>
<sequence length="330" mass="35844">MLQISQADQSQAGKSAWQGVFYTMGPDGARESDLTSMKLEGTTLRFTTPPDGRFEGKLGADGKSMNGTLKYGAVSYALTLARATADTAWAVPQPTDRMPADAAPEFEVATIKPTDPSWTSRGFHAGGRRISCDTETVDDIISFAYGVHVRQIVEGPGWLGTDKYDVDGVPDLIGEPNLRQMQAMYRGLLASRFNLAFHHETRPLSVYALHAGKDGPKLSKSLGDPKRLPDTSFMEWNSQAITLKATNVTIADFVWAMGLVLDRPAADQTGLTGRFDFTLRWAPEAAQPTDPNPPPGLFTAIQEQIGLKLEATKAPVDVLVIDHVDRPSPN</sequence>
<reference evidence="2" key="1">
    <citation type="submission" date="2018-02" db="EMBL/GenBank/DDBJ databases">
        <authorList>
            <person name="Hausmann B."/>
        </authorList>
    </citation>
    <scope>NUCLEOTIDE SEQUENCE [LARGE SCALE GENOMIC DNA]</scope>
    <source>
        <strain evidence="2">Peat soil MAG SbA5</strain>
    </source>
</reference>